<keyword evidence="1" id="KW-1133">Transmembrane helix</keyword>
<reference evidence="3" key="1">
    <citation type="submission" date="2024-07" db="EMBL/GenBank/DDBJ databases">
        <title>Two chromosome-level genome assemblies of Korean endemic species Abeliophyllum distichum and Forsythia ovata (Oleaceae).</title>
        <authorList>
            <person name="Jang H."/>
        </authorList>
    </citation>
    <scope>NUCLEOTIDE SEQUENCE [LARGE SCALE GENOMIC DNA]</scope>
</reference>
<comment type="caution">
    <text evidence="2">The sequence shown here is derived from an EMBL/GenBank/DDBJ whole genome shotgun (WGS) entry which is preliminary data.</text>
</comment>
<proteinExistence type="predicted"/>
<feature type="transmembrane region" description="Helical" evidence="1">
    <location>
        <begin position="6"/>
        <end position="27"/>
    </location>
</feature>
<sequence length="100" mass="10771">MYSRRVSPLSYITCISPIAVFFFRALLEKQIANLFAKSTNDEIDRGGIKWWLVGVISFICVVSDGRTSTAGGTSGDCSTSSASVACSACTSHPLQHFQDS</sequence>
<protein>
    <submittedName>
        <fullName evidence="2">Uncharacterized protein</fullName>
    </submittedName>
</protein>
<dbReference type="Proteomes" id="UP001604336">
    <property type="component" value="Unassembled WGS sequence"/>
</dbReference>
<evidence type="ECO:0000256" key="1">
    <source>
        <dbReference type="SAM" id="Phobius"/>
    </source>
</evidence>
<dbReference type="EMBL" id="JBFOLK010000006">
    <property type="protein sequence ID" value="KAL2505618.1"/>
    <property type="molecule type" value="Genomic_DNA"/>
</dbReference>
<keyword evidence="1" id="KW-0472">Membrane</keyword>
<accession>A0ABD1SYX1</accession>
<gene>
    <name evidence="2" type="ORF">Adt_21239</name>
</gene>
<keyword evidence="3" id="KW-1185">Reference proteome</keyword>
<keyword evidence="1" id="KW-0812">Transmembrane</keyword>
<evidence type="ECO:0000313" key="2">
    <source>
        <dbReference type="EMBL" id="KAL2505618.1"/>
    </source>
</evidence>
<organism evidence="2 3">
    <name type="scientific">Abeliophyllum distichum</name>
    <dbReference type="NCBI Taxonomy" id="126358"/>
    <lineage>
        <taxon>Eukaryota</taxon>
        <taxon>Viridiplantae</taxon>
        <taxon>Streptophyta</taxon>
        <taxon>Embryophyta</taxon>
        <taxon>Tracheophyta</taxon>
        <taxon>Spermatophyta</taxon>
        <taxon>Magnoliopsida</taxon>
        <taxon>eudicotyledons</taxon>
        <taxon>Gunneridae</taxon>
        <taxon>Pentapetalae</taxon>
        <taxon>asterids</taxon>
        <taxon>lamiids</taxon>
        <taxon>Lamiales</taxon>
        <taxon>Oleaceae</taxon>
        <taxon>Forsythieae</taxon>
        <taxon>Abeliophyllum</taxon>
    </lineage>
</organism>
<name>A0ABD1SYX1_9LAMI</name>
<dbReference type="AlphaFoldDB" id="A0ABD1SYX1"/>
<evidence type="ECO:0000313" key="3">
    <source>
        <dbReference type="Proteomes" id="UP001604336"/>
    </source>
</evidence>